<evidence type="ECO:0000313" key="3">
    <source>
        <dbReference type="WBParaSite" id="ACRNAN_scaffold25634.g19609.t1"/>
    </source>
</evidence>
<keyword evidence="2" id="KW-1185">Reference proteome</keyword>
<proteinExistence type="predicted"/>
<dbReference type="AlphaFoldDB" id="A0A914DIJ2"/>
<accession>A0A914DIJ2</accession>
<feature type="region of interest" description="Disordered" evidence="1">
    <location>
        <begin position="123"/>
        <end position="156"/>
    </location>
</feature>
<organism evidence="2 3">
    <name type="scientific">Acrobeloides nanus</name>
    <dbReference type="NCBI Taxonomy" id="290746"/>
    <lineage>
        <taxon>Eukaryota</taxon>
        <taxon>Metazoa</taxon>
        <taxon>Ecdysozoa</taxon>
        <taxon>Nematoda</taxon>
        <taxon>Chromadorea</taxon>
        <taxon>Rhabditida</taxon>
        <taxon>Tylenchina</taxon>
        <taxon>Cephalobomorpha</taxon>
        <taxon>Cephaloboidea</taxon>
        <taxon>Cephalobidae</taxon>
        <taxon>Acrobeloides</taxon>
    </lineage>
</organism>
<protein>
    <submittedName>
        <fullName evidence="3">ISXO2-like transposase domain-containing protein</fullName>
    </submittedName>
</protein>
<sequence>MSSNTVVDWKNFCRDIAAEYCLNYKPKLGGPNVIVEIDETLWMKRKYERGRLFAKQVWVYGGVERGDFGCFMKELKDDQGLSLPRNAETLLPILQDQVLPGSIVMSDCWAAYEDVEDYMPAESQVKKPRYSNSYGEPSSSSDRPSTSREFNFYDEE</sequence>
<dbReference type="InterPro" id="IPR053164">
    <property type="entry name" value="IS1016-like_transposase"/>
</dbReference>
<dbReference type="PANTHER" id="PTHR47163:SF2">
    <property type="entry name" value="SI:DKEY-17M8.2"/>
    <property type="match status" value="1"/>
</dbReference>
<evidence type="ECO:0000256" key="1">
    <source>
        <dbReference type="SAM" id="MobiDB-lite"/>
    </source>
</evidence>
<reference evidence="3" key="1">
    <citation type="submission" date="2022-11" db="UniProtKB">
        <authorList>
            <consortium name="WormBaseParasite"/>
        </authorList>
    </citation>
    <scope>IDENTIFICATION</scope>
</reference>
<feature type="compositionally biased region" description="Low complexity" evidence="1">
    <location>
        <begin position="131"/>
        <end position="148"/>
    </location>
</feature>
<dbReference type="Proteomes" id="UP000887540">
    <property type="component" value="Unplaced"/>
</dbReference>
<evidence type="ECO:0000313" key="2">
    <source>
        <dbReference type="Proteomes" id="UP000887540"/>
    </source>
</evidence>
<dbReference type="PANTHER" id="PTHR47163">
    <property type="entry name" value="DDE_TNP_IS1595 DOMAIN-CONTAINING PROTEIN"/>
    <property type="match status" value="1"/>
</dbReference>
<dbReference type="WBParaSite" id="ACRNAN_scaffold25634.g19609.t1">
    <property type="protein sequence ID" value="ACRNAN_scaffold25634.g19609.t1"/>
    <property type="gene ID" value="ACRNAN_scaffold25634.g19609"/>
</dbReference>
<name>A0A914DIJ2_9BILA</name>